<dbReference type="VEuPathDB" id="TriTrypDB:TcIL3000_6_3660"/>
<evidence type="ECO:0000256" key="4">
    <source>
        <dbReference type="RuleBase" id="RU000304"/>
    </source>
</evidence>
<dbReference type="InterPro" id="IPR011009">
    <property type="entry name" value="Kinase-like_dom_sf"/>
</dbReference>
<dbReference type="GO" id="GO:0005524">
    <property type="term" value="F:ATP binding"/>
    <property type="evidence" value="ECO:0007669"/>
    <property type="project" value="UniProtKB-UniRule"/>
</dbReference>
<keyword evidence="2 3" id="KW-0067">ATP-binding</keyword>
<dbReference type="Pfam" id="PF00069">
    <property type="entry name" value="Pkinase"/>
    <property type="match status" value="1"/>
</dbReference>
<dbReference type="FunFam" id="1.10.510.10:FF:000660">
    <property type="entry name" value="Mitogen-activated protein kinase 5"/>
    <property type="match status" value="1"/>
</dbReference>
<dbReference type="PROSITE" id="PS00107">
    <property type="entry name" value="PROTEIN_KINASE_ATP"/>
    <property type="match status" value="1"/>
</dbReference>
<dbReference type="EMBL" id="HE575319">
    <property type="protein sequence ID" value="CCC91112.1"/>
    <property type="molecule type" value="Genomic_DNA"/>
</dbReference>
<reference evidence="6" key="1">
    <citation type="journal article" date="2012" name="Proc. Natl. Acad. Sci. U.S.A.">
        <title>Antigenic diversity is generated by distinct evolutionary mechanisms in African trypanosome species.</title>
        <authorList>
            <person name="Jackson A.P."/>
            <person name="Berry A."/>
            <person name="Aslett M."/>
            <person name="Allison H.C."/>
            <person name="Burton P."/>
            <person name="Vavrova-Anderson J."/>
            <person name="Brown R."/>
            <person name="Browne H."/>
            <person name="Corton N."/>
            <person name="Hauser H."/>
            <person name="Gamble J."/>
            <person name="Gilderthorp R."/>
            <person name="Marcello L."/>
            <person name="McQuillan J."/>
            <person name="Otto T.D."/>
            <person name="Quail M.A."/>
            <person name="Sanders M.J."/>
            <person name="van Tonder A."/>
            <person name="Ginger M.L."/>
            <person name="Field M.C."/>
            <person name="Barry J.D."/>
            <person name="Hertz-Fowler C."/>
            <person name="Berriman M."/>
        </authorList>
    </citation>
    <scope>NUCLEOTIDE SEQUENCE</scope>
    <source>
        <strain evidence="6">IL3000</strain>
    </source>
</reference>
<evidence type="ECO:0000256" key="2">
    <source>
        <dbReference type="ARBA" id="ARBA00022840"/>
    </source>
</evidence>
<accession>G0UP01</accession>
<dbReference type="Gene3D" id="3.30.200.20">
    <property type="entry name" value="Phosphorylase Kinase, domain 1"/>
    <property type="match status" value="1"/>
</dbReference>
<dbReference type="CDD" id="cd07834">
    <property type="entry name" value="STKc_MAPK"/>
    <property type="match status" value="1"/>
</dbReference>
<dbReference type="InterPro" id="IPR000719">
    <property type="entry name" value="Prot_kinase_dom"/>
</dbReference>
<keyword evidence="4" id="KW-0723">Serine/threonine-protein kinase</keyword>
<dbReference type="InterPro" id="IPR008271">
    <property type="entry name" value="Ser/Thr_kinase_AS"/>
</dbReference>
<protein>
    <recommendedName>
        <fullName evidence="5">Protein kinase domain-containing protein</fullName>
    </recommendedName>
</protein>
<dbReference type="InterPro" id="IPR017441">
    <property type="entry name" value="Protein_kinase_ATP_BS"/>
</dbReference>
<keyword evidence="4" id="KW-0418">Kinase</keyword>
<dbReference type="Gene3D" id="1.10.510.10">
    <property type="entry name" value="Transferase(Phosphotransferase) domain 1"/>
    <property type="match status" value="1"/>
</dbReference>
<gene>
    <name evidence="6" type="ORF">TCIL3000_6_3660</name>
</gene>
<organism evidence="6">
    <name type="scientific">Trypanosoma congolense (strain IL3000)</name>
    <dbReference type="NCBI Taxonomy" id="1068625"/>
    <lineage>
        <taxon>Eukaryota</taxon>
        <taxon>Discoba</taxon>
        <taxon>Euglenozoa</taxon>
        <taxon>Kinetoplastea</taxon>
        <taxon>Metakinetoplastina</taxon>
        <taxon>Trypanosomatida</taxon>
        <taxon>Trypanosomatidae</taxon>
        <taxon>Trypanosoma</taxon>
        <taxon>Nannomonas</taxon>
    </lineage>
</organism>
<feature type="domain" description="Protein kinase" evidence="5">
    <location>
        <begin position="37"/>
        <end position="334"/>
    </location>
</feature>
<name>G0UP01_TRYCI</name>
<dbReference type="GO" id="GO:0004674">
    <property type="term" value="F:protein serine/threonine kinase activity"/>
    <property type="evidence" value="ECO:0007669"/>
    <property type="project" value="UniProtKB-KW"/>
</dbReference>
<evidence type="ECO:0000256" key="1">
    <source>
        <dbReference type="ARBA" id="ARBA00022741"/>
    </source>
</evidence>
<dbReference type="SUPFAM" id="SSF56112">
    <property type="entry name" value="Protein kinase-like (PK-like)"/>
    <property type="match status" value="1"/>
</dbReference>
<sequence length="380" mass="43101">MVSSTGSSNNNVRLLCTQRGWRTYRVREQVFEVENRYTLTSVVGYGAYGVVCSAYDNSEFRDVAIKRVGHVFDDLIDGRRIWREIVIHRLLRENGCRNALNLTRIVPPRDDIGVFRDLYIVTDLYDTDLHANIHKTKVADIKSLQKIMVRVLRCVADMHSMGIIHRDLKPSNILLGDEPDSDNAVVCDFGLARAGVLDLHEPIDLTDYVVTRWYRPPELLLMCRYGFPIDLWAIGCIAGEFVLKRPLFGGRDYVHQMQLVVSSVTVTTLDFARGYCTGTAAFMNDVVKKYHGRRPLSRMLSALPQDGIDLVTGLLAFDPKARLTAVEALRHPFFSSVGGEGEPNQVTSPKLDLSFDLHAEISEAQLRRSIWTEMLHYRNV</sequence>
<evidence type="ECO:0000259" key="5">
    <source>
        <dbReference type="PROSITE" id="PS50011"/>
    </source>
</evidence>
<dbReference type="PROSITE" id="PS50011">
    <property type="entry name" value="PROTEIN_KINASE_DOM"/>
    <property type="match status" value="1"/>
</dbReference>
<dbReference type="SMART" id="SM00220">
    <property type="entry name" value="S_TKc"/>
    <property type="match status" value="1"/>
</dbReference>
<proteinExistence type="inferred from homology"/>
<evidence type="ECO:0000313" key="6">
    <source>
        <dbReference type="EMBL" id="CCC91112.1"/>
    </source>
</evidence>
<keyword evidence="1 3" id="KW-0547">Nucleotide-binding</keyword>
<comment type="similarity">
    <text evidence="4">Belongs to the protein kinase superfamily.</text>
</comment>
<dbReference type="AlphaFoldDB" id="G0UP01"/>
<keyword evidence="4" id="KW-0808">Transferase</keyword>
<dbReference type="PANTHER" id="PTHR24055">
    <property type="entry name" value="MITOGEN-ACTIVATED PROTEIN KINASE"/>
    <property type="match status" value="1"/>
</dbReference>
<evidence type="ECO:0000256" key="3">
    <source>
        <dbReference type="PROSITE-ProRule" id="PRU10141"/>
    </source>
</evidence>
<dbReference type="InterPro" id="IPR050117">
    <property type="entry name" value="MAPK"/>
</dbReference>
<feature type="binding site" evidence="3">
    <location>
        <position position="66"/>
    </location>
    <ligand>
        <name>ATP</name>
        <dbReference type="ChEBI" id="CHEBI:30616"/>
    </ligand>
</feature>
<dbReference type="PROSITE" id="PS00108">
    <property type="entry name" value="PROTEIN_KINASE_ST"/>
    <property type="match status" value="1"/>
</dbReference>